<feature type="region of interest" description="Disordered" evidence="1">
    <location>
        <begin position="174"/>
        <end position="222"/>
    </location>
</feature>
<gene>
    <name evidence="4" type="ORF">ACFPJA_13400</name>
</gene>
<sequence>MPTARRTAILAVLLVAAGSLAFATGAAVLDGEADTLADDRIAVQPADGPNGDYAYLNDDDEIAIDVSASNPNLRNSSFEGVNVDSRGTIDDVFTITYTADRSAEVWIEQDDAGEQGDGNLTFVHEDGSIENESNGVTLAPNESVSVGLRFDTHGAEAGGRLGADEFSIHANVTDPESETMTTADDDSDSSGPTVFVTGSGAERSLSASDVDGGDTVRFGTDGMPIDRSNVTLDGLELEGVSVERVEMTAGGSPEAFPDAGDLEAPRDPIPLGYLALAYDFDPESVGSMHLRFSIDRDALGDADPEDVTVFRRSDDGEADGDWEPRETAPLDEEVVEMRDLPADRVHFVATTDDFSTFAVAVHTDRIGVEEAEIADEALETGVGTTVTATVENAGGAAGERTLAFTADGETLESETASLAPGESTTVTFPVGFDEDGAYDLAVDGTSAGTLLVGDGTDSSDRGAQGGAGGGDRSDTGGDGSGNDAGESDSGSGASDDGSASPEADAPTEEPGGFGIPELAGVTGVLAVLLGWLAVIRRMPRS</sequence>
<keyword evidence="5" id="KW-1185">Reference proteome</keyword>
<evidence type="ECO:0000256" key="1">
    <source>
        <dbReference type="SAM" id="MobiDB-lite"/>
    </source>
</evidence>
<feature type="compositionally biased region" description="Low complexity" evidence="1">
    <location>
        <begin position="483"/>
        <end position="504"/>
    </location>
</feature>
<dbReference type="EMBL" id="JBHSKV010000018">
    <property type="protein sequence ID" value="MFC5135707.1"/>
    <property type="molecule type" value="Genomic_DNA"/>
</dbReference>
<dbReference type="InterPro" id="IPR013783">
    <property type="entry name" value="Ig-like_fold"/>
</dbReference>
<keyword evidence="2" id="KW-0812">Transmembrane</keyword>
<dbReference type="RefSeq" id="WP_122105343.1">
    <property type="nucleotide sequence ID" value="NZ_JBHSKV010000018.1"/>
</dbReference>
<name>A0ABD5QUC9_9EURY</name>
<reference evidence="4 5" key="1">
    <citation type="journal article" date="2019" name="Int. J. Syst. Evol. Microbiol.">
        <title>The Global Catalogue of Microorganisms (GCM) 10K type strain sequencing project: providing services to taxonomists for standard genome sequencing and annotation.</title>
        <authorList>
            <consortium name="The Broad Institute Genomics Platform"/>
            <consortium name="The Broad Institute Genome Sequencing Center for Infectious Disease"/>
            <person name="Wu L."/>
            <person name="Ma J."/>
        </authorList>
    </citation>
    <scope>NUCLEOTIDE SEQUENCE [LARGE SCALE GENOMIC DNA]</scope>
    <source>
        <strain evidence="4 5">CGMCC 1.16026</strain>
    </source>
</reference>
<evidence type="ECO:0000256" key="2">
    <source>
        <dbReference type="SAM" id="Phobius"/>
    </source>
</evidence>
<dbReference type="InterPro" id="IPR009482">
    <property type="entry name" value="DUF1102"/>
</dbReference>
<evidence type="ECO:0000313" key="5">
    <source>
        <dbReference type="Proteomes" id="UP001596145"/>
    </source>
</evidence>
<dbReference type="Pfam" id="PF06510">
    <property type="entry name" value="DUF1102"/>
    <property type="match status" value="1"/>
</dbReference>
<proteinExistence type="predicted"/>
<dbReference type="Gene3D" id="2.60.40.10">
    <property type="entry name" value="Immunoglobulins"/>
    <property type="match status" value="1"/>
</dbReference>
<dbReference type="Proteomes" id="UP001596145">
    <property type="component" value="Unassembled WGS sequence"/>
</dbReference>
<accession>A0ABD5QUC9</accession>
<feature type="region of interest" description="Disordered" evidence="1">
    <location>
        <begin position="451"/>
        <end position="514"/>
    </location>
</feature>
<feature type="domain" description="CARDB" evidence="3">
    <location>
        <begin position="375"/>
        <end position="442"/>
    </location>
</feature>
<protein>
    <submittedName>
        <fullName evidence="4">CARDB domain-containing protein</fullName>
    </submittedName>
</protein>
<dbReference type="InterPro" id="IPR011635">
    <property type="entry name" value="CARDB"/>
</dbReference>
<evidence type="ECO:0000259" key="3">
    <source>
        <dbReference type="Pfam" id="PF07705"/>
    </source>
</evidence>
<organism evidence="4 5">
    <name type="scientific">Halorubrum glutamatedens</name>
    <dbReference type="NCBI Taxonomy" id="2707018"/>
    <lineage>
        <taxon>Archaea</taxon>
        <taxon>Methanobacteriati</taxon>
        <taxon>Methanobacteriota</taxon>
        <taxon>Stenosarchaea group</taxon>
        <taxon>Halobacteria</taxon>
        <taxon>Halobacteriales</taxon>
        <taxon>Haloferacaceae</taxon>
        <taxon>Halorubrum</taxon>
    </lineage>
</organism>
<comment type="caution">
    <text evidence="4">The sequence shown here is derived from an EMBL/GenBank/DDBJ whole genome shotgun (WGS) entry which is preliminary data.</text>
</comment>
<keyword evidence="2" id="KW-0472">Membrane</keyword>
<dbReference type="Pfam" id="PF07705">
    <property type="entry name" value="CARDB"/>
    <property type="match status" value="1"/>
</dbReference>
<evidence type="ECO:0000313" key="4">
    <source>
        <dbReference type="EMBL" id="MFC5135707.1"/>
    </source>
</evidence>
<feature type="compositionally biased region" description="Gly residues" evidence="1">
    <location>
        <begin position="463"/>
        <end position="482"/>
    </location>
</feature>
<feature type="transmembrane region" description="Helical" evidence="2">
    <location>
        <begin position="518"/>
        <end position="535"/>
    </location>
</feature>
<dbReference type="AlphaFoldDB" id="A0ABD5QUC9"/>
<keyword evidence="2" id="KW-1133">Transmembrane helix</keyword>